<dbReference type="Proteomes" id="UP001055460">
    <property type="component" value="Plasmid pA"/>
</dbReference>
<name>A0A9Q9DCR5_ENSAD</name>
<evidence type="ECO:0000313" key="3">
    <source>
        <dbReference type="EMBL" id="WFP93894.1"/>
    </source>
</evidence>
<proteinExistence type="predicted"/>
<organism evidence="2 4">
    <name type="scientific">Ensifer adhaerens</name>
    <name type="common">Sinorhizobium morelense</name>
    <dbReference type="NCBI Taxonomy" id="106592"/>
    <lineage>
        <taxon>Bacteria</taxon>
        <taxon>Pseudomonadati</taxon>
        <taxon>Pseudomonadota</taxon>
        <taxon>Alphaproteobacteria</taxon>
        <taxon>Hyphomicrobiales</taxon>
        <taxon>Rhizobiaceae</taxon>
        <taxon>Sinorhizobium/Ensifer group</taxon>
        <taxon>Ensifer</taxon>
    </lineage>
</organism>
<keyword evidence="1" id="KW-0472">Membrane</keyword>
<dbReference type="RefSeq" id="WP_034799155.1">
    <property type="nucleotide sequence ID" value="NZ_CAXURO020000002.1"/>
</dbReference>
<keyword evidence="5" id="KW-1185">Reference proteome</keyword>
<keyword evidence="2" id="KW-0614">Plasmid</keyword>
<dbReference type="AlphaFoldDB" id="A0A9Q9DCR5"/>
<geneLocation type="plasmid" evidence="2 4">
    <name>pA</name>
</geneLocation>
<reference evidence="3 5" key="2">
    <citation type="submission" date="2023-03" db="EMBL/GenBank/DDBJ databases">
        <title>Comparative genome and transcriptome analysis combination mining strategies for increasing vitamin B12 production of Ensifer adhaerens strain.</title>
        <authorList>
            <person name="Yongheng L."/>
        </authorList>
    </citation>
    <scope>NUCLEOTIDE SEQUENCE [LARGE SCALE GENOMIC DNA]</scope>
    <source>
        <strain evidence="3 5">Casida A-T305</strain>
        <plasmid evidence="3 5">unnamedA</plasmid>
    </source>
</reference>
<dbReference type="InterPro" id="IPR011990">
    <property type="entry name" value="TPR-like_helical_dom_sf"/>
</dbReference>
<dbReference type="Gene3D" id="1.25.40.10">
    <property type="entry name" value="Tetratricopeptide repeat domain"/>
    <property type="match status" value="1"/>
</dbReference>
<dbReference type="GeneID" id="29521276"/>
<feature type="transmembrane region" description="Helical" evidence="1">
    <location>
        <begin position="161"/>
        <end position="182"/>
    </location>
</feature>
<evidence type="ECO:0008006" key="6">
    <source>
        <dbReference type="Google" id="ProtNLM"/>
    </source>
</evidence>
<protein>
    <recommendedName>
        <fullName evidence="6">Adenylate cyclase</fullName>
    </recommendedName>
</protein>
<evidence type="ECO:0000313" key="4">
    <source>
        <dbReference type="Proteomes" id="UP001055460"/>
    </source>
</evidence>
<dbReference type="EMBL" id="CP098808">
    <property type="protein sequence ID" value="USJ26501.1"/>
    <property type="molecule type" value="Genomic_DNA"/>
</dbReference>
<evidence type="ECO:0000256" key="1">
    <source>
        <dbReference type="SAM" id="Phobius"/>
    </source>
</evidence>
<dbReference type="KEGG" id="eah:FA04_21660"/>
<dbReference type="Proteomes" id="UP001214094">
    <property type="component" value="Plasmid unnamedA"/>
</dbReference>
<sequence length="588" mass="62421">MEASRNAGQTNCIAVAECEARAALERILADSQFHATERHRKLLRYVVDEFFAGRSGQVKAYTIAIDVFGRPASFDPATDPIVRVEASRLRAALAQYYEALGERAELRIELPKGNYVPQFVISGEPLRGVLESTTPVAEAAAEQPIELAIAPAVLARKWRPLAGFAALGTGVAVMAGAFYVSIADHLPWQPVFSAKPTIVVDVPTRQGADDDVQKKAGDYLVHALSQFSAVRTLAPVSPAGVDVASITGWVSSAPPVKLQGSKEYRLSIAYSTDERRHEVSWQVIDVQSNEALRSGSSKVALDSGDAQEIQEKLLSRLALSLAGEEGVIVSLEAARQLVTPSIGFGCVLQADVALARIDPEGLVSAHGCLEKSVAYQAADADVLASLAMVLVATGEASAAPTVAERALKLADKAVALAPQSSQSYVAQMQARFAAGDREAAFISGRRAAALNPLDDAIPARLGLLLFVSGAYSQGVNLARVADAGSEYLHHDAALTLALEDYRSGRYREALRRARELANPADMAVNLLRVAAAGQLGLTREATSALDGLRLNETRASQSYDTELVARGYAPDLIALLDDGLAKAGFAQQ</sequence>
<accession>A0A9Q9DCR5</accession>
<geneLocation type="plasmid" evidence="3 5">
    <name>unnamedA</name>
</geneLocation>
<evidence type="ECO:0000313" key="5">
    <source>
        <dbReference type="Proteomes" id="UP001214094"/>
    </source>
</evidence>
<keyword evidence="1" id="KW-1133">Transmembrane helix</keyword>
<gene>
    <name evidence="2" type="ORF">NE863_21340</name>
    <name evidence="3" type="ORF">P4B07_21940</name>
</gene>
<reference evidence="2" key="1">
    <citation type="submission" date="2022-06" db="EMBL/GenBank/DDBJ databases">
        <title>Physiological and biochemical characterization and genomic elucidation of a strain of the genus Ensifer adhaerens M8 that combines arsenic oxidation and chromium reduction.</title>
        <authorList>
            <person name="Li X."/>
            <person name="Yu c."/>
        </authorList>
    </citation>
    <scope>NUCLEOTIDE SEQUENCE</scope>
    <source>
        <strain evidence="2">M8</strain>
        <plasmid evidence="2">pA</plasmid>
    </source>
</reference>
<keyword evidence="1" id="KW-0812">Transmembrane</keyword>
<evidence type="ECO:0000313" key="2">
    <source>
        <dbReference type="EMBL" id="USJ26501.1"/>
    </source>
</evidence>
<dbReference type="SUPFAM" id="SSF48452">
    <property type="entry name" value="TPR-like"/>
    <property type="match status" value="1"/>
</dbReference>
<dbReference type="EMBL" id="CP121309">
    <property type="protein sequence ID" value="WFP93894.1"/>
    <property type="molecule type" value="Genomic_DNA"/>
</dbReference>